<reference evidence="17 18" key="1">
    <citation type="journal article" date="2013" name="Genome Announc.">
        <title>Draft genome sequences for three mercury-methylating, sulfate-reducing bacteria.</title>
        <authorList>
            <person name="Brown S.D."/>
            <person name="Hurt R.A.Jr."/>
            <person name="Gilmour C.C."/>
            <person name="Elias D.A."/>
        </authorList>
    </citation>
    <scope>NUCLEOTIDE SEQUENCE [LARGE SCALE GENOMIC DNA]</scope>
    <source>
        <strain evidence="17 18">DSM 16529</strain>
    </source>
</reference>
<dbReference type="UniPathway" id="UPA00138"/>
<dbReference type="Gene3D" id="3.50.30.10">
    <property type="entry name" value="Phosphohistidine domain"/>
    <property type="match status" value="1"/>
</dbReference>
<evidence type="ECO:0000256" key="8">
    <source>
        <dbReference type="ARBA" id="ARBA00022723"/>
    </source>
</evidence>
<evidence type="ECO:0000256" key="11">
    <source>
        <dbReference type="ARBA" id="ARBA00022840"/>
    </source>
</evidence>
<keyword evidence="8" id="KW-0479">Metal-binding</keyword>
<evidence type="ECO:0000313" key="18">
    <source>
        <dbReference type="Proteomes" id="UP000014975"/>
    </source>
</evidence>
<dbReference type="EC" id="2.7.9.2" evidence="5"/>
<gene>
    <name evidence="17" type="ORF">dsat_0429</name>
</gene>
<comment type="similarity">
    <text evidence="4">Belongs to the PEP-utilizing enzyme family.</text>
</comment>
<evidence type="ECO:0000256" key="2">
    <source>
        <dbReference type="ARBA" id="ARBA00002988"/>
    </source>
</evidence>
<evidence type="ECO:0000313" key="17">
    <source>
        <dbReference type="EMBL" id="EPR32988.1"/>
    </source>
</evidence>
<evidence type="ECO:0000259" key="16">
    <source>
        <dbReference type="Pfam" id="PF01326"/>
    </source>
</evidence>
<sequence>MQLARFLRIWAERLFTPEASLRRRYEAFRRLLAHDKRALESMTEIEEIHHGQIAADWTRVAALQRAFSWSVHGLVDALCEMRPGVYEALRERLDAIEAEVASVFASLRSPLGPPYILSMAEAAGRPELCGGKAAGLGRIASLSIPVPEGFAVTTAAFELFLERGGLTGPVEEMLSRARLDDPDGLDELCALMQESLDEAELPDEVATEVESAVERLAESGARLFAVRSSAVGEDGVLSYAGLYDSRLFVPKNEVARALREVYASKYSPRAVTYRIRNGVPDEESPMAACVLRMLDPAVSGVCYTADGPPNEPHFAIFAVSGVGEKLVDGSADPAVWHLEREAGAVQKRPEEGALLDDSHLRDLFAWGMALEKDAGVAQDIEWCLDASGGLYVVQARPFRREEAAPCDPRVETCPGIANPVLLSGALTASGGVAVGRVHFPSHGDDGRDIPAGAVVVCRTLSPRLVSAMGRLTAVVSPAGSRAGHFASVAREHGVPVLVGAKDVMSALSPGRVVTVDADAGVVYEGVVEELRERARRERARPPTRLGERLAPVMPSLARLTLLDPESPSFSPENCESLHDIVRFCHEKGVAEMFSLSEGGRGLGGARPLATSLPLSFYVLDLDGGVNWDLADASVPAEALLSAPMHALWEGLTDPSVTWSEGLKHLDWEHFDRVAGGVISLSDKNLSSFALLARDYCHAMIRFGYHFAVVDALSGERDEANYVSFRFKGGGADFDRRLLRLEFLREVLARQGFAIKTRGDLIDAVFSRRPAAETLGALRLLGVLLGKTRLMDMALGDAAQAQALAEEFLALHAGNGPSSPSTFDQKMV</sequence>
<evidence type="ECO:0000256" key="13">
    <source>
        <dbReference type="ARBA" id="ARBA00033470"/>
    </source>
</evidence>
<dbReference type="RefSeq" id="WP_020887123.1">
    <property type="nucleotide sequence ID" value="NZ_ATHI01000026.1"/>
</dbReference>
<feature type="domain" description="Pyruvate phosphate dikinase AMP/ATP-binding" evidence="16">
    <location>
        <begin position="127"/>
        <end position="344"/>
    </location>
</feature>
<keyword evidence="7" id="KW-0808">Transferase</keyword>
<dbReference type="PATRIC" id="fig|1121439.3.peg.1781"/>
<dbReference type="AlphaFoldDB" id="S7UKY8"/>
<feature type="domain" description="PEP-utilising enzyme mobile" evidence="15">
    <location>
        <begin position="449"/>
        <end position="520"/>
    </location>
</feature>
<dbReference type="Pfam" id="PF01326">
    <property type="entry name" value="PPDK_N"/>
    <property type="match status" value="2"/>
</dbReference>
<keyword evidence="18" id="KW-1185">Reference proteome</keyword>
<evidence type="ECO:0000259" key="15">
    <source>
        <dbReference type="Pfam" id="PF00391"/>
    </source>
</evidence>
<evidence type="ECO:0000256" key="14">
    <source>
        <dbReference type="ARBA" id="ARBA00047700"/>
    </source>
</evidence>
<dbReference type="SUPFAM" id="SSF52009">
    <property type="entry name" value="Phosphohistidine domain"/>
    <property type="match status" value="1"/>
</dbReference>
<keyword evidence="11" id="KW-0067">ATP-binding</keyword>
<dbReference type="InterPro" id="IPR036637">
    <property type="entry name" value="Phosphohistidine_dom_sf"/>
</dbReference>
<evidence type="ECO:0000256" key="9">
    <source>
        <dbReference type="ARBA" id="ARBA00022741"/>
    </source>
</evidence>
<comment type="pathway">
    <text evidence="3">Carbohydrate biosynthesis; gluconeogenesis.</text>
</comment>
<dbReference type="GO" id="GO:0006094">
    <property type="term" value="P:gluconeogenesis"/>
    <property type="evidence" value="ECO:0007669"/>
    <property type="project" value="UniProtKB-UniPathway"/>
</dbReference>
<evidence type="ECO:0000256" key="12">
    <source>
        <dbReference type="ARBA" id="ARBA00022842"/>
    </source>
</evidence>
<dbReference type="STRING" id="1121439.dsat_0429"/>
<dbReference type="OrthoDB" id="9760711at2"/>
<keyword evidence="10 17" id="KW-0418">Kinase</keyword>
<dbReference type="InterPro" id="IPR006319">
    <property type="entry name" value="PEP_synth"/>
</dbReference>
<feature type="domain" description="Pyruvate phosphate dikinase AMP/ATP-binding" evidence="16">
    <location>
        <begin position="347"/>
        <end position="403"/>
    </location>
</feature>
<dbReference type="Pfam" id="PF00391">
    <property type="entry name" value="PEP-utilizers"/>
    <property type="match status" value="1"/>
</dbReference>
<proteinExistence type="inferred from homology"/>
<evidence type="ECO:0000256" key="6">
    <source>
        <dbReference type="ARBA" id="ARBA00021623"/>
    </source>
</evidence>
<keyword evidence="12" id="KW-0460">Magnesium</keyword>
<dbReference type="PANTHER" id="PTHR43030">
    <property type="entry name" value="PHOSPHOENOLPYRUVATE SYNTHASE"/>
    <property type="match status" value="1"/>
</dbReference>
<evidence type="ECO:0000256" key="7">
    <source>
        <dbReference type="ARBA" id="ARBA00022679"/>
    </source>
</evidence>
<evidence type="ECO:0000256" key="5">
    <source>
        <dbReference type="ARBA" id="ARBA00011996"/>
    </source>
</evidence>
<name>S7UKY8_9BACT</name>
<dbReference type="Gene3D" id="3.30.470.20">
    <property type="entry name" value="ATP-grasp fold, B domain"/>
    <property type="match status" value="1"/>
</dbReference>
<dbReference type="GO" id="GO:0005524">
    <property type="term" value="F:ATP binding"/>
    <property type="evidence" value="ECO:0007669"/>
    <property type="project" value="UniProtKB-KW"/>
</dbReference>
<evidence type="ECO:0000256" key="10">
    <source>
        <dbReference type="ARBA" id="ARBA00022777"/>
    </source>
</evidence>
<dbReference type="PANTHER" id="PTHR43030:SF1">
    <property type="entry name" value="PHOSPHOENOLPYRUVATE SYNTHASE"/>
    <property type="match status" value="1"/>
</dbReference>
<protein>
    <recommendedName>
        <fullName evidence="6">Phosphoenolpyruvate synthase</fullName>
        <ecNumber evidence="5">2.7.9.2</ecNumber>
    </recommendedName>
    <alternativeName>
        <fullName evidence="13">Pyruvate, water dikinase</fullName>
    </alternativeName>
</protein>
<dbReference type="EMBL" id="ATHI01000026">
    <property type="protein sequence ID" value="EPR32988.1"/>
    <property type="molecule type" value="Genomic_DNA"/>
</dbReference>
<comment type="cofactor">
    <cofactor evidence="1">
        <name>Mg(2+)</name>
        <dbReference type="ChEBI" id="CHEBI:18420"/>
    </cofactor>
</comment>
<dbReference type="eggNOG" id="COG0574">
    <property type="taxonomic scope" value="Bacteria"/>
</dbReference>
<evidence type="ECO:0000256" key="4">
    <source>
        <dbReference type="ARBA" id="ARBA00007837"/>
    </source>
</evidence>
<dbReference type="GO" id="GO:0046872">
    <property type="term" value="F:metal ion binding"/>
    <property type="evidence" value="ECO:0007669"/>
    <property type="project" value="UniProtKB-KW"/>
</dbReference>
<dbReference type="eggNOG" id="COG3848">
    <property type="taxonomic scope" value="Bacteria"/>
</dbReference>
<dbReference type="InterPro" id="IPR013815">
    <property type="entry name" value="ATP_grasp_subdomain_1"/>
</dbReference>
<keyword evidence="17" id="KW-0670">Pyruvate</keyword>
<evidence type="ECO:0000256" key="1">
    <source>
        <dbReference type="ARBA" id="ARBA00001946"/>
    </source>
</evidence>
<comment type="catalytic activity">
    <reaction evidence="14">
        <text>pyruvate + ATP + H2O = phosphoenolpyruvate + AMP + phosphate + 2 H(+)</text>
        <dbReference type="Rhea" id="RHEA:11364"/>
        <dbReference type="ChEBI" id="CHEBI:15361"/>
        <dbReference type="ChEBI" id="CHEBI:15377"/>
        <dbReference type="ChEBI" id="CHEBI:15378"/>
        <dbReference type="ChEBI" id="CHEBI:30616"/>
        <dbReference type="ChEBI" id="CHEBI:43474"/>
        <dbReference type="ChEBI" id="CHEBI:58702"/>
        <dbReference type="ChEBI" id="CHEBI:456215"/>
        <dbReference type="EC" id="2.7.9.2"/>
    </reaction>
</comment>
<dbReference type="Proteomes" id="UP000014975">
    <property type="component" value="Unassembled WGS sequence"/>
</dbReference>
<dbReference type="Gene3D" id="3.30.1490.20">
    <property type="entry name" value="ATP-grasp fold, A domain"/>
    <property type="match status" value="1"/>
</dbReference>
<evidence type="ECO:0000256" key="3">
    <source>
        <dbReference type="ARBA" id="ARBA00004742"/>
    </source>
</evidence>
<dbReference type="InterPro" id="IPR008279">
    <property type="entry name" value="PEP-util_enz_mobile_dom"/>
</dbReference>
<accession>S7UKY8</accession>
<keyword evidence="9" id="KW-0547">Nucleotide-binding</keyword>
<comment type="function">
    <text evidence="2">Catalyzes the phosphorylation of pyruvate to phosphoenolpyruvate.</text>
</comment>
<dbReference type="SUPFAM" id="SSF56059">
    <property type="entry name" value="Glutathione synthetase ATP-binding domain-like"/>
    <property type="match status" value="1"/>
</dbReference>
<dbReference type="InterPro" id="IPR002192">
    <property type="entry name" value="PPDK_AMP/ATP-bd"/>
</dbReference>
<organism evidence="17 18">
    <name type="scientific">Alkalidesulfovibrio alkalitolerans DSM 16529</name>
    <dbReference type="NCBI Taxonomy" id="1121439"/>
    <lineage>
        <taxon>Bacteria</taxon>
        <taxon>Pseudomonadati</taxon>
        <taxon>Thermodesulfobacteriota</taxon>
        <taxon>Desulfovibrionia</taxon>
        <taxon>Desulfovibrionales</taxon>
        <taxon>Desulfovibrionaceae</taxon>
        <taxon>Alkalidesulfovibrio</taxon>
    </lineage>
</organism>
<dbReference type="GO" id="GO:0008986">
    <property type="term" value="F:pyruvate, water dikinase activity"/>
    <property type="evidence" value="ECO:0007669"/>
    <property type="project" value="UniProtKB-EC"/>
</dbReference>
<comment type="caution">
    <text evidence="17">The sequence shown here is derived from an EMBL/GenBank/DDBJ whole genome shotgun (WGS) entry which is preliminary data.</text>
</comment>